<evidence type="ECO:0000313" key="9">
    <source>
        <dbReference type="EMBL" id="EGV66404.1"/>
    </source>
</evidence>
<evidence type="ECO:0000313" key="10">
    <source>
        <dbReference type="Proteomes" id="UP000000707"/>
    </source>
</evidence>
<dbReference type="PANTHER" id="PTHR15858">
    <property type="entry name" value="IMMEDIATE EARLY RESPONSE 3-INTERACTING PROTEIN 1"/>
    <property type="match status" value="1"/>
</dbReference>
<evidence type="ECO:0000256" key="5">
    <source>
        <dbReference type="ARBA" id="ARBA00022989"/>
    </source>
</evidence>
<sequence length="87" mass="9650">MFGFGNILYVSLLFLNAIAVLSEDRFLNRIGWGSSNNQASTQFNQFGNNETSVKTRLVNLIGATRTVSRLPLILVNTIVILYLVPFG</sequence>
<dbReference type="GO" id="GO:0030134">
    <property type="term" value="C:COPII-coated ER to Golgi transport vesicle"/>
    <property type="evidence" value="ECO:0007669"/>
    <property type="project" value="TreeGrafter"/>
</dbReference>
<dbReference type="EMBL" id="GL996510">
    <property type="protein sequence ID" value="EGV66404.1"/>
    <property type="molecule type" value="Genomic_DNA"/>
</dbReference>
<feature type="transmembrane region" description="Helical" evidence="8">
    <location>
        <begin position="6"/>
        <end position="22"/>
    </location>
</feature>
<organism evidence="10">
    <name type="scientific">Candida tenuis (strain ATCC 10573 / BCRC 21748 / CBS 615 / JCM 9827 / NBRC 10315 / NRRL Y-1498 / VKM Y-70)</name>
    <name type="common">Yeast</name>
    <name type="synonym">Yamadazyma tenuis</name>
    <dbReference type="NCBI Taxonomy" id="590646"/>
    <lineage>
        <taxon>Eukaryota</taxon>
        <taxon>Fungi</taxon>
        <taxon>Dikarya</taxon>
        <taxon>Ascomycota</taxon>
        <taxon>Saccharomycotina</taxon>
        <taxon>Pichiomycetes</taxon>
        <taxon>Debaryomycetaceae</taxon>
        <taxon>Yamadazyma</taxon>
    </lineage>
</organism>
<reference evidence="9 10" key="1">
    <citation type="journal article" date="2011" name="Proc. Natl. Acad. Sci. U.S.A.">
        <title>Comparative genomics of xylose-fermenting fungi for enhanced biofuel production.</title>
        <authorList>
            <person name="Wohlbach D.J."/>
            <person name="Kuo A."/>
            <person name="Sato T.K."/>
            <person name="Potts K.M."/>
            <person name="Salamov A.A."/>
            <person name="LaButti K.M."/>
            <person name="Sun H."/>
            <person name="Clum A."/>
            <person name="Pangilinan J.L."/>
            <person name="Lindquist E.A."/>
            <person name="Lucas S."/>
            <person name="Lapidus A."/>
            <person name="Jin M."/>
            <person name="Gunawan C."/>
            <person name="Balan V."/>
            <person name="Dale B.E."/>
            <person name="Jeffries T.W."/>
            <person name="Zinkel R."/>
            <person name="Barry K.W."/>
            <person name="Grigoriev I.V."/>
            <person name="Gasch A.P."/>
        </authorList>
    </citation>
    <scope>NUCLEOTIDE SEQUENCE [LARGE SCALE GENOMIC DNA]</scope>
    <source>
        <strain evidence="10">ATCC 10573 / BCRC 21748 / CBS 615 / JCM 9827 / NBRC 10315 / NRRL Y-1498 / VKM Y-70</strain>
    </source>
</reference>
<dbReference type="OrthoDB" id="15356at2759"/>
<gene>
    <name evidence="9" type="ORF">CANTEDRAFT_101122</name>
</gene>
<protein>
    <submittedName>
        <fullName evidence="9">ER to Golgi transport protein Yos1</fullName>
    </submittedName>
</protein>
<keyword evidence="10" id="KW-1185">Reference proteome</keyword>
<dbReference type="Proteomes" id="UP000000707">
    <property type="component" value="Unassembled WGS sequence"/>
</dbReference>
<dbReference type="InterPro" id="IPR013880">
    <property type="entry name" value="Yos1"/>
</dbReference>
<keyword evidence="2" id="KW-0813">Transport</keyword>
<dbReference type="GO" id="GO:0006888">
    <property type="term" value="P:endoplasmic reticulum to Golgi vesicle-mediated transport"/>
    <property type="evidence" value="ECO:0007669"/>
    <property type="project" value="TreeGrafter"/>
</dbReference>
<comment type="similarity">
    <text evidence="7">Belongs to the YOS1 family.</text>
</comment>
<dbReference type="GO" id="GO:0000139">
    <property type="term" value="C:Golgi membrane"/>
    <property type="evidence" value="ECO:0007669"/>
    <property type="project" value="TreeGrafter"/>
</dbReference>
<name>G3AXK0_CANTC</name>
<evidence type="ECO:0000256" key="7">
    <source>
        <dbReference type="ARBA" id="ARBA00024203"/>
    </source>
</evidence>
<comment type="subcellular location">
    <subcellularLocation>
        <location evidence="1">Membrane</location>
    </subcellularLocation>
</comment>
<dbReference type="Pfam" id="PF08571">
    <property type="entry name" value="Yos1"/>
    <property type="match status" value="1"/>
</dbReference>
<evidence type="ECO:0000256" key="2">
    <source>
        <dbReference type="ARBA" id="ARBA00022448"/>
    </source>
</evidence>
<dbReference type="GO" id="GO:0005789">
    <property type="term" value="C:endoplasmic reticulum membrane"/>
    <property type="evidence" value="ECO:0007669"/>
    <property type="project" value="TreeGrafter"/>
</dbReference>
<feature type="transmembrane region" description="Helical" evidence="8">
    <location>
        <begin position="66"/>
        <end position="84"/>
    </location>
</feature>
<dbReference type="STRING" id="590646.G3AXK0"/>
<accession>G3AXK0</accession>
<evidence type="ECO:0000256" key="1">
    <source>
        <dbReference type="ARBA" id="ARBA00004370"/>
    </source>
</evidence>
<keyword evidence="5 8" id="KW-1133">Transmembrane helix</keyword>
<dbReference type="GO" id="GO:0015031">
    <property type="term" value="P:protein transport"/>
    <property type="evidence" value="ECO:0007669"/>
    <property type="project" value="UniProtKB-KW"/>
</dbReference>
<keyword evidence="6 8" id="KW-0472">Membrane</keyword>
<dbReference type="PANTHER" id="PTHR15858:SF0">
    <property type="entry name" value="IMMEDIATE EARLY RESPONSE 3-INTERACTING PROTEIN 1"/>
    <property type="match status" value="1"/>
</dbReference>
<evidence type="ECO:0000256" key="6">
    <source>
        <dbReference type="ARBA" id="ARBA00023136"/>
    </source>
</evidence>
<dbReference type="KEGG" id="cten:18245440"/>
<proteinExistence type="inferred from homology"/>
<dbReference type="HOGENOM" id="CLU_152125_0_0_1"/>
<dbReference type="eggNOG" id="KOG4779">
    <property type="taxonomic scope" value="Eukaryota"/>
</dbReference>
<evidence type="ECO:0000256" key="4">
    <source>
        <dbReference type="ARBA" id="ARBA00022927"/>
    </source>
</evidence>
<evidence type="ECO:0000256" key="3">
    <source>
        <dbReference type="ARBA" id="ARBA00022692"/>
    </source>
</evidence>
<keyword evidence="3 8" id="KW-0812">Transmembrane</keyword>
<evidence type="ECO:0000256" key="8">
    <source>
        <dbReference type="SAM" id="Phobius"/>
    </source>
</evidence>
<dbReference type="AlphaFoldDB" id="G3AXK0"/>
<keyword evidence="4" id="KW-0653">Protein transport</keyword>
<dbReference type="GeneID" id="18245440"/>